<reference evidence="2 3" key="1">
    <citation type="journal article" date="2016" name="Appl. Microbiol. Biotechnol.">
        <title>Characterization of T-DNA insertion mutants with decreased virulence in the entomopathogenic fungus Beauveria bassiana JEF-007.</title>
        <authorList>
            <person name="Kim S."/>
            <person name="Lee S.J."/>
            <person name="Nai Y.S."/>
            <person name="Yu J.S."/>
            <person name="Lee M.R."/>
            <person name="Yang Y.T."/>
            <person name="Kim J.S."/>
        </authorList>
    </citation>
    <scope>NUCLEOTIDE SEQUENCE [LARGE SCALE GENOMIC DNA]</scope>
    <source>
        <strain evidence="2 3">JEF-007</strain>
    </source>
</reference>
<feature type="region of interest" description="Disordered" evidence="1">
    <location>
        <begin position="45"/>
        <end position="71"/>
    </location>
</feature>
<accession>A0A2N6NW03</accession>
<evidence type="ECO:0000256" key="1">
    <source>
        <dbReference type="SAM" id="MobiDB-lite"/>
    </source>
</evidence>
<feature type="compositionally biased region" description="Basic and acidic residues" evidence="1">
    <location>
        <begin position="49"/>
        <end position="64"/>
    </location>
</feature>
<dbReference type="Proteomes" id="UP000235728">
    <property type="component" value="Unassembled WGS sequence"/>
</dbReference>
<dbReference type="EMBL" id="MRVG01000002">
    <property type="protein sequence ID" value="PMB71450.1"/>
    <property type="molecule type" value="Genomic_DNA"/>
</dbReference>
<evidence type="ECO:0000313" key="2">
    <source>
        <dbReference type="EMBL" id="PMB71450.1"/>
    </source>
</evidence>
<protein>
    <submittedName>
        <fullName evidence="2">Uncharacterized protein</fullName>
    </submittedName>
</protein>
<name>A0A2N6NW03_BEABA</name>
<sequence length="71" mass="8130">MQRSWVNLIAKLPDAKECFGEAVPMLLIQVIKVALWGRESVFPGHHQPGKLEKKSNNEVKHEQSLLRVKQL</sequence>
<comment type="caution">
    <text evidence="2">The sequence shown here is derived from an EMBL/GenBank/DDBJ whole genome shotgun (WGS) entry which is preliminary data.</text>
</comment>
<dbReference type="AlphaFoldDB" id="A0A2N6NW03"/>
<evidence type="ECO:0000313" key="3">
    <source>
        <dbReference type="Proteomes" id="UP000235728"/>
    </source>
</evidence>
<proteinExistence type="predicted"/>
<organism evidence="2 3">
    <name type="scientific">Beauveria bassiana</name>
    <name type="common">White muscardine disease fungus</name>
    <name type="synonym">Tritirachium shiotae</name>
    <dbReference type="NCBI Taxonomy" id="176275"/>
    <lineage>
        <taxon>Eukaryota</taxon>
        <taxon>Fungi</taxon>
        <taxon>Dikarya</taxon>
        <taxon>Ascomycota</taxon>
        <taxon>Pezizomycotina</taxon>
        <taxon>Sordariomycetes</taxon>
        <taxon>Hypocreomycetidae</taxon>
        <taxon>Hypocreales</taxon>
        <taxon>Cordycipitaceae</taxon>
        <taxon>Beauveria</taxon>
    </lineage>
</organism>
<gene>
    <name evidence="2" type="ORF">BM221_001539</name>
</gene>